<dbReference type="InterPro" id="IPR002034">
    <property type="entry name" value="AIPM/Hcit_synth_CS"/>
</dbReference>
<keyword evidence="5 11" id="KW-0432">Leucine biosynthesis</keyword>
<dbReference type="NCBIfam" id="TIGR00973">
    <property type="entry name" value="leuA_bact"/>
    <property type="match status" value="1"/>
</dbReference>
<keyword evidence="10 11" id="KW-0100">Branched-chain amino acid biosynthesis</keyword>
<evidence type="ECO:0000256" key="6">
    <source>
        <dbReference type="ARBA" id="ARBA00022605"/>
    </source>
</evidence>
<comment type="caution">
    <text evidence="13">The sequence shown here is derived from an EMBL/GenBank/DDBJ whole genome shotgun (WGS) entry which is preliminary data.</text>
</comment>
<keyword evidence="8 11" id="KW-0479">Metal-binding</keyword>
<dbReference type="GO" id="GO:0009098">
    <property type="term" value="P:L-leucine biosynthetic process"/>
    <property type="evidence" value="ECO:0007669"/>
    <property type="project" value="UniProtKB-UniRule"/>
</dbReference>
<evidence type="ECO:0000256" key="1">
    <source>
        <dbReference type="ARBA" id="ARBA00004689"/>
    </source>
</evidence>
<keyword evidence="9 11" id="KW-0464">Manganese</keyword>
<protein>
    <recommendedName>
        <fullName evidence="4 11">2-isopropylmalate synthase</fullName>
        <ecNumber evidence="3 11">2.3.3.13</ecNumber>
    </recommendedName>
    <alternativeName>
        <fullName evidence="11">Alpha-IPM synthase</fullName>
    </alternativeName>
    <alternativeName>
        <fullName evidence="11">Alpha-isopropylmalate synthase</fullName>
    </alternativeName>
</protein>
<dbReference type="Gene3D" id="1.10.238.260">
    <property type="match status" value="1"/>
</dbReference>
<comment type="subunit">
    <text evidence="11">Homodimer.</text>
</comment>
<dbReference type="SMART" id="SM00917">
    <property type="entry name" value="LeuA_dimer"/>
    <property type="match status" value="1"/>
</dbReference>
<dbReference type="PANTHER" id="PTHR10277">
    <property type="entry name" value="HOMOCITRATE SYNTHASE-RELATED"/>
    <property type="match status" value="1"/>
</dbReference>
<dbReference type="AlphaFoldDB" id="A0A200I0H4"/>
<keyword evidence="7 11" id="KW-0808">Transferase</keyword>
<evidence type="ECO:0000256" key="3">
    <source>
        <dbReference type="ARBA" id="ARBA00012973"/>
    </source>
</evidence>
<dbReference type="PROSITE" id="PS50991">
    <property type="entry name" value="PYR_CT"/>
    <property type="match status" value="1"/>
</dbReference>
<comment type="catalytic activity">
    <reaction evidence="11">
        <text>3-methyl-2-oxobutanoate + acetyl-CoA + H2O = (2S)-2-isopropylmalate + CoA + H(+)</text>
        <dbReference type="Rhea" id="RHEA:21524"/>
        <dbReference type="ChEBI" id="CHEBI:1178"/>
        <dbReference type="ChEBI" id="CHEBI:11851"/>
        <dbReference type="ChEBI" id="CHEBI:15377"/>
        <dbReference type="ChEBI" id="CHEBI:15378"/>
        <dbReference type="ChEBI" id="CHEBI:57287"/>
        <dbReference type="ChEBI" id="CHEBI:57288"/>
        <dbReference type="EC" id="2.3.3.13"/>
    </reaction>
</comment>
<evidence type="ECO:0000256" key="2">
    <source>
        <dbReference type="ARBA" id="ARBA00009396"/>
    </source>
</evidence>
<dbReference type="InterPro" id="IPR005671">
    <property type="entry name" value="LeuA_bact_synth"/>
</dbReference>
<evidence type="ECO:0000313" key="13">
    <source>
        <dbReference type="EMBL" id="OUZ18622.1"/>
    </source>
</evidence>
<evidence type="ECO:0000256" key="4">
    <source>
        <dbReference type="ARBA" id="ARBA00018198"/>
    </source>
</evidence>
<feature type="region of interest" description="Regulatory domain" evidence="11">
    <location>
        <begin position="390"/>
        <end position="504"/>
    </location>
</feature>
<comment type="similarity">
    <text evidence="2 11">Belongs to the alpha-IPM synthase/homocitrate synthase family. LeuA type 1 subfamily.</text>
</comment>
<evidence type="ECO:0000256" key="8">
    <source>
        <dbReference type="ARBA" id="ARBA00022723"/>
    </source>
</evidence>
<evidence type="ECO:0000259" key="12">
    <source>
        <dbReference type="PROSITE" id="PS50991"/>
    </source>
</evidence>
<dbReference type="GO" id="GO:0003985">
    <property type="term" value="F:acetyl-CoA C-acetyltransferase activity"/>
    <property type="evidence" value="ECO:0007669"/>
    <property type="project" value="UniProtKB-UniRule"/>
</dbReference>
<dbReference type="GO" id="GO:0005737">
    <property type="term" value="C:cytoplasm"/>
    <property type="evidence" value="ECO:0007669"/>
    <property type="project" value="UniProtKB-UniRule"/>
</dbReference>
<comment type="pathway">
    <text evidence="1 11">Amino-acid biosynthesis; L-leucine biosynthesis; L-leucine from 3-methyl-2-oxobutanoate: step 1/4.</text>
</comment>
<feature type="binding site" evidence="11">
    <location>
        <position position="237"/>
    </location>
    <ligand>
        <name>Mn(2+)</name>
        <dbReference type="ChEBI" id="CHEBI:29035"/>
    </ligand>
</feature>
<sequence length="504" mass="55155">MRKIQFFDTTLRDGEQTPGVNFNTKEKVQIALQLEKWGIDTIEAGFPIASPGDFEAVSAIAKACQKMTVAGLARCQKKDIDAAYEALKEAKYPQIHVFLATSPVHMQYKLKMTPDEVLASIKEHVTYAKSKFEKVQFSPEDATRTEKDFLLKAVQTAIDAGATIINIPDTVGYTNPTEYGAIFKFLIENIQSDTEITFSSHCHDDLGMATANALAAIENGANRVEGTVNGIGERAGNTALEEVAVALHIRQNYYQATSQINLSETKCTSDLIARLSGIKVPKNKAVIGGNAFSHESGIHQDGVLKNPETYEIITPQLVGVKTNALPLGKLSGRHAFTNKLEELGYHFDEAERNLLFKKFKVLADKKKQVTDQDIQALIADKQTREADLYQLSAIQLQYVSNGYQAAVISITTPEQEIKTASAIGDGSIQAIYNAIDDVFEQKPILTNYEIQALTSGEDAQAEVRVTLTNPQTATQINGIGVDFDVLKASAKAYVHASSSMKERG</sequence>
<feature type="binding site" evidence="11">
    <location>
        <position position="13"/>
    </location>
    <ligand>
        <name>Mn(2+)</name>
        <dbReference type="ChEBI" id="CHEBI:29035"/>
    </ligand>
</feature>
<dbReference type="FunFam" id="3.20.20.70:FF:000010">
    <property type="entry name" value="2-isopropylmalate synthase"/>
    <property type="match status" value="1"/>
</dbReference>
<feature type="binding site" evidence="11">
    <location>
        <position position="201"/>
    </location>
    <ligand>
        <name>Mn(2+)</name>
        <dbReference type="ChEBI" id="CHEBI:29035"/>
    </ligand>
</feature>
<dbReference type="SUPFAM" id="SSF51569">
    <property type="entry name" value="Aldolase"/>
    <property type="match status" value="1"/>
</dbReference>
<dbReference type="InterPro" id="IPR013709">
    <property type="entry name" value="2-isopropylmalate_synth_dimer"/>
</dbReference>
<dbReference type="SUPFAM" id="SSF110921">
    <property type="entry name" value="2-isopropylmalate synthase LeuA, allosteric (dimerisation) domain"/>
    <property type="match status" value="1"/>
</dbReference>
<dbReference type="Gene3D" id="3.20.20.70">
    <property type="entry name" value="Aldolase class I"/>
    <property type="match status" value="1"/>
</dbReference>
<reference evidence="13 14" key="1">
    <citation type="submission" date="2017-05" db="EMBL/GenBank/DDBJ databases">
        <title>The Genome Sequence of Enterococcus faecium 2D5_DIV0622.</title>
        <authorList>
            <consortium name="The Broad Institute Genomics Platform"/>
            <consortium name="The Broad Institute Genomic Center for Infectious Diseases"/>
            <person name="Earl A."/>
            <person name="Manson A."/>
            <person name="Schwartman J."/>
            <person name="Gilmore M."/>
            <person name="Abouelleil A."/>
            <person name="Cao P."/>
            <person name="Chapman S."/>
            <person name="Cusick C."/>
            <person name="Shea T."/>
            <person name="Young S."/>
            <person name="Neafsey D."/>
            <person name="Nusbaum C."/>
            <person name="Birren B."/>
        </authorList>
    </citation>
    <scope>NUCLEOTIDE SEQUENCE [LARGE SCALE GENOMIC DNA]</scope>
    <source>
        <strain evidence="13 14">2D5_DIV0622</strain>
    </source>
</reference>
<dbReference type="InterPro" id="IPR050073">
    <property type="entry name" value="2-IPM_HCS-like"/>
</dbReference>
<comment type="function">
    <text evidence="11">Catalyzes the condensation of the acetyl group of acetyl-CoA with 3-methyl-2-oxobutanoate (2-ketoisovalerate) to form 3-carboxy-3-hydroxy-4-methylpentanoate (2-isopropylmalate).</text>
</comment>
<dbReference type="FunFam" id="1.10.238.260:FF:000001">
    <property type="entry name" value="2-isopropylmalate synthase"/>
    <property type="match status" value="1"/>
</dbReference>
<name>A0A200I0H4_9ENTE</name>
<gene>
    <name evidence="11" type="primary">leuA</name>
    <name evidence="13" type="ORF">A5869_000263</name>
</gene>
<dbReference type="Gene3D" id="3.30.160.270">
    <property type="match status" value="1"/>
</dbReference>
<dbReference type="InterPro" id="IPR000891">
    <property type="entry name" value="PYR_CT"/>
</dbReference>
<dbReference type="Proteomes" id="UP000196503">
    <property type="component" value="Unassembled WGS sequence"/>
</dbReference>
<dbReference type="PROSITE" id="PS00815">
    <property type="entry name" value="AIPM_HOMOCIT_SYNTH_1"/>
    <property type="match status" value="1"/>
</dbReference>
<comment type="cofactor">
    <cofactor evidence="11">
        <name>Mn(2+)</name>
        <dbReference type="ChEBI" id="CHEBI:29035"/>
    </cofactor>
</comment>
<dbReference type="GO" id="GO:0003852">
    <property type="term" value="F:2-isopropylmalate synthase activity"/>
    <property type="evidence" value="ECO:0007669"/>
    <property type="project" value="UniProtKB-UniRule"/>
</dbReference>
<feature type="domain" description="Pyruvate carboxyltransferase" evidence="12">
    <location>
        <begin position="4"/>
        <end position="266"/>
    </location>
</feature>
<dbReference type="CDD" id="cd07940">
    <property type="entry name" value="DRE_TIM_IPMS"/>
    <property type="match status" value="1"/>
</dbReference>
<dbReference type="PANTHER" id="PTHR10277:SF9">
    <property type="entry name" value="2-ISOPROPYLMALATE SYNTHASE 1, CHLOROPLASTIC-RELATED"/>
    <property type="match status" value="1"/>
</dbReference>
<evidence type="ECO:0000313" key="14">
    <source>
        <dbReference type="Proteomes" id="UP000196503"/>
    </source>
</evidence>
<dbReference type="GO" id="GO:0030145">
    <property type="term" value="F:manganese ion binding"/>
    <property type="evidence" value="ECO:0007669"/>
    <property type="project" value="UniProtKB-UniRule"/>
</dbReference>
<evidence type="ECO:0000256" key="5">
    <source>
        <dbReference type="ARBA" id="ARBA00022430"/>
    </source>
</evidence>
<proteinExistence type="inferred from homology"/>
<dbReference type="Pfam" id="PF22617">
    <property type="entry name" value="HCS_D2"/>
    <property type="match status" value="1"/>
</dbReference>
<dbReference type="NCBIfam" id="NF002088">
    <property type="entry name" value="PRK00915.1-5"/>
    <property type="match status" value="1"/>
</dbReference>
<dbReference type="InterPro" id="IPR013785">
    <property type="entry name" value="Aldolase_TIM"/>
</dbReference>
<keyword evidence="11" id="KW-0963">Cytoplasm</keyword>
<dbReference type="EMBL" id="NIBL01000001">
    <property type="protein sequence ID" value="OUZ18622.1"/>
    <property type="molecule type" value="Genomic_DNA"/>
</dbReference>
<dbReference type="PROSITE" id="PS00816">
    <property type="entry name" value="AIPM_HOMOCIT_SYNTH_2"/>
    <property type="match status" value="1"/>
</dbReference>
<evidence type="ECO:0000256" key="7">
    <source>
        <dbReference type="ARBA" id="ARBA00022679"/>
    </source>
</evidence>
<dbReference type="UniPathway" id="UPA00048">
    <property type="reaction ID" value="UER00070"/>
</dbReference>
<dbReference type="NCBIfam" id="NF002086">
    <property type="entry name" value="PRK00915.1-3"/>
    <property type="match status" value="1"/>
</dbReference>
<dbReference type="EC" id="2.3.3.13" evidence="3 11"/>
<dbReference type="Pfam" id="PF00682">
    <property type="entry name" value="HMGL-like"/>
    <property type="match status" value="1"/>
</dbReference>
<dbReference type="RefSeq" id="WP_087662743.1">
    <property type="nucleotide sequence ID" value="NZ_NIBL01000001.1"/>
</dbReference>
<dbReference type="Pfam" id="PF08502">
    <property type="entry name" value="LeuA_dimer"/>
    <property type="match status" value="1"/>
</dbReference>
<feature type="binding site" evidence="11">
    <location>
        <position position="203"/>
    </location>
    <ligand>
        <name>Mn(2+)</name>
        <dbReference type="ChEBI" id="CHEBI:29035"/>
    </ligand>
</feature>
<organism evidence="13 14">
    <name type="scientific">Enterococcus cecorum</name>
    <dbReference type="NCBI Taxonomy" id="44008"/>
    <lineage>
        <taxon>Bacteria</taxon>
        <taxon>Bacillati</taxon>
        <taxon>Bacillota</taxon>
        <taxon>Bacilli</taxon>
        <taxon>Lactobacillales</taxon>
        <taxon>Enterococcaceae</taxon>
        <taxon>Enterococcus</taxon>
    </lineage>
</organism>
<keyword evidence="6 11" id="KW-0028">Amino-acid biosynthesis</keyword>
<evidence type="ECO:0000256" key="10">
    <source>
        <dbReference type="ARBA" id="ARBA00023304"/>
    </source>
</evidence>
<accession>A0A200I0H4</accession>
<dbReference type="InterPro" id="IPR036230">
    <property type="entry name" value="LeuA_allosteric_dom_sf"/>
</dbReference>
<evidence type="ECO:0000256" key="9">
    <source>
        <dbReference type="ARBA" id="ARBA00023211"/>
    </source>
</evidence>
<evidence type="ECO:0000256" key="11">
    <source>
        <dbReference type="HAMAP-Rule" id="MF_01025"/>
    </source>
</evidence>
<dbReference type="HAMAP" id="MF_01025">
    <property type="entry name" value="LeuA_type1"/>
    <property type="match status" value="1"/>
</dbReference>
<dbReference type="InterPro" id="IPR054691">
    <property type="entry name" value="LeuA/HCS_post-cat"/>
</dbReference>